<comment type="function">
    <text evidence="11">Catalyzes the transfer of galactose onto proteins or lipids.</text>
</comment>
<reference evidence="14" key="1">
    <citation type="submission" date="2021-04" db="EMBL/GenBank/DDBJ databases">
        <authorList>
            <person name="Cornetti L."/>
        </authorList>
    </citation>
    <scope>NUCLEOTIDE SEQUENCE</scope>
</reference>
<feature type="domain" description="Galactosyltransferase C-terminal" evidence="12">
    <location>
        <begin position="170"/>
        <end position="246"/>
    </location>
</feature>
<dbReference type="InterPro" id="IPR003859">
    <property type="entry name" value="Galactosyl_T"/>
</dbReference>
<comment type="cofactor">
    <cofactor evidence="11">
        <name>Mn(2+)</name>
        <dbReference type="ChEBI" id="CHEBI:29035"/>
    </cofactor>
</comment>
<evidence type="ECO:0000256" key="3">
    <source>
        <dbReference type="ARBA" id="ARBA00005735"/>
    </source>
</evidence>
<comment type="pathway">
    <text evidence="2 11">Protein modification; protein glycosylation.</text>
</comment>
<dbReference type="GO" id="GO:0030166">
    <property type="term" value="P:proteoglycan biosynthetic process"/>
    <property type="evidence" value="ECO:0007669"/>
    <property type="project" value="TreeGrafter"/>
</dbReference>
<dbReference type="Pfam" id="PF02709">
    <property type="entry name" value="Glyco_transf_7C"/>
    <property type="match status" value="1"/>
</dbReference>
<feature type="domain" description="Galactosyltransferase N-terminal" evidence="13">
    <location>
        <begin position="64"/>
        <end position="163"/>
    </location>
</feature>
<sequence>MAWKLRYNSCSLILFAAFFFGLLYILVISLPTNNTDFQQHFPIVSECICPSEPAKGCPSNSVEVNSLSNSNNINADHQLAVIVPFRDRFDELVEFVPHIHWFLRNQSVSHEIFIVNQVVNHFFALLLPFISSNLPVDFFSKKFDYLAMHDVDLLPVNPQLKYKFPGEGNALHLASPTLHPKYHYETFVGGILITTVADFLKLDGLSNKYWGWGLEDDEFYLRMKQGGMKLMRPENITTGTGNTFRHVHNHVKRVRDKEKCFDQKAVSRKRDRVTGVHDVAYTIESISSMTFNAAPATLLNVALSCNKTRTPWSDPKPAITQSSRFAPFHVDRGRPSALLLFVVALFICMWSAIRLAPCDIAVQHADGTNWNWLHTRLLLPLLLRILCTDD</sequence>
<evidence type="ECO:0000256" key="6">
    <source>
        <dbReference type="ARBA" id="ARBA00022692"/>
    </source>
</evidence>
<dbReference type="GO" id="GO:0016020">
    <property type="term" value="C:membrane"/>
    <property type="evidence" value="ECO:0007669"/>
    <property type="project" value="UniProtKB-SubCell"/>
</dbReference>
<keyword evidence="11" id="KW-0464">Manganese</keyword>
<protein>
    <recommendedName>
        <fullName evidence="11">Beta-1,4-N-acetylgalactosaminyltransferase</fullName>
        <ecNumber evidence="11">2.4.1.-</ecNumber>
    </recommendedName>
    <alternativeName>
        <fullName evidence="11">Beta-4-GalNAcT</fullName>
    </alternativeName>
</protein>
<accession>A0A9N6WQY8</accession>
<proteinExistence type="inferred from homology"/>
<feature type="transmembrane region" description="Helical" evidence="11">
    <location>
        <begin position="12"/>
        <end position="30"/>
    </location>
</feature>
<keyword evidence="7 11" id="KW-0735">Signal-anchor</keyword>
<keyword evidence="8 11" id="KW-1133">Transmembrane helix</keyword>
<comment type="subcellular location">
    <subcellularLocation>
        <location evidence="1 11">Membrane</location>
        <topology evidence="1 11">Single-pass type II membrane protein</topology>
    </subcellularLocation>
</comment>
<evidence type="ECO:0000256" key="2">
    <source>
        <dbReference type="ARBA" id="ARBA00004922"/>
    </source>
</evidence>
<evidence type="ECO:0000256" key="1">
    <source>
        <dbReference type="ARBA" id="ARBA00004606"/>
    </source>
</evidence>
<evidence type="ECO:0000256" key="7">
    <source>
        <dbReference type="ARBA" id="ARBA00022968"/>
    </source>
</evidence>
<dbReference type="EC" id="2.4.1.-" evidence="11"/>
<keyword evidence="9 11" id="KW-0472">Membrane</keyword>
<evidence type="ECO:0000256" key="8">
    <source>
        <dbReference type="ARBA" id="ARBA00022989"/>
    </source>
</evidence>
<keyword evidence="11" id="KW-0479">Metal-binding</keyword>
<dbReference type="GO" id="GO:0005794">
    <property type="term" value="C:Golgi apparatus"/>
    <property type="evidence" value="ECO:0007669"/>
    <property type="project" value="TreeGrafter"/>
</dbReference>
<dbReference type="GO" id="GO:0046525">
    <property type="term" value="F:xylosylprotein 4-beta-galactosyltransferase activity"/>
    <property type="evidence" value="ECO:0007669"/>
    <property type="project" value="TreeGrafter"/>
</dbReference>
<evidence type="ECO:0000259" key="13">
    <source>
        <dbReference type="Pfam" id="PF13733"/>
    </source>
</evidence>
<dbReference type="EMBL" id="OC978329">
    <property type="protein sequence ID" value="CAG4634984.1"/>
    <property type="molecule type" value="Genomic_DNA"/>
</dbReference>
<dbReference type="PRINTS" id="PR02050">
    <property type="entry name" value="B14GALTRFASE"/>
</dbReference>
<evidence type="ECO:0000256" key="9">
    <source>
        <dbReference type="ARBA" id="ARBA00023136"/>
    </source>
</evidence>
<dbReference type="InterPro" id="IPR029044">
    <property type="entry name" value="Nucleotide-diphossugar_trans"/>
</dbReference>
<dbReference type="GO" id="GO:0046872">
    <property type="term" value="F:metal ion binding"/>
    <property type="evidence" value="ECO:0007669"/>
    <property type="project" value="UniProtKB-UniRule"/>
</dbReference>
<evidence type="ECO:0000256" key="11">
    <source>
        <dbReference type="RuleBase" id="RU368121"/>
    </source>
</evidence>
<keyword evidence="6 11" id="KW-0812">Transmembrane</keyword>
<organism evidence="14">
    <name type="scientific">Alona affinis</name>
    <dbReference type="NCBI Taxonomy" id="381656"/>
    <lineage>
        <taxon>Eukaryota</taxon>
        <taxon>Metazoa</taxon>
        <taxon>Ecdysozoa</taxon>
        <taxon>Arthropoda</taxon>
        <taxon>Crustacea</taxon>
        <taxon>Branchiopoda</taxon>
        <taxon>Diplostraca</taxon>
        <taxon>Cladocera</taxon>
        <taxon>Anomopoda</taxon>
        <taxon>Chydoridae</taxon>
        <taxon>Alona</taxon>
    </lineage>
</organism>
<name>A0A9N6WQY8_9CRUS</name>
<comment type="similarity">
    <text evidence="3 11">Belongs to the glycosyltransferase 7 family.</text>
</comment>
<evidence type="ECO:0000313" key="14">
    <source>
        <dbReference type="EMBL" id="CAG4634984.1"/>
    </source>
</evidence>
<evidence type="ECO:0000256" key="10">
    <source>
        <dbReference type="ARBA" id="ARBA00023180"/>
    </source>
</evidence>
<gene>
    <name evidence="14" type="primary">EOG090X0AZ6</name>
</gene>
<dbReference type="PANTHER" id="PTHR19300">
    <property type="entry name" value="BETA-1,4-GALACTOSYLTRANSFERASE"/>
    <property type="match status" value="1"/>
</dbReference>
<keyword evidence="10 11" id="KW-0325">Glycoprotein</keyword>
<dbReference type="AlphaFoldDB" id="A0A9N6WQY8"/>
<dbReference type="PANTHER" id="PTHR19300:SF30">
    <property type="entry name" value="BETA-1,4-GALACTOSYLTRANSFERASE 7"/>
    <property type="match status" value="1"/>
</dbReference>
<dbReference type="InterPro" id="IPR027791">
    <property type="entry name" value="Galactosyl_T_C"/>
</dbReference>
<evidence type="ECO:0000259" key="12">
    <source>
        <dbReference type="Pfam" id="PF02709"/>
    </source>
</evidence>
<keyword evidence="4 11" id="KW-0328">Glycosyltransferase</keyword>
<dbReference type="Gene3D" id="3.90.550.10">
    <property type="entry name" value="Spore Coat Polysaccharide Biosynthesis Protein SpsA, Chain A"/>
    <property type="match status" value="1"/>
</dbReference>
<keyword evidence="5 11" id="KW-0808">Transferase</keyword>
<dbReference type="InterPro" id="IPR027995">
    <property type="entry name" value="Galactosyl_T_N"/>
</dbReference>
<dbReference type="Pfam" id="PF13733">
    <property type="entry name" value="Glyco_transf_7N"/>
    <property type="match status" value="1"/>
</dbReference>
<dbReference type="SUPFAM" id="SSF53448">
    <property type="entry name" value="Nucleotide-diphospho-sugar transferases"/>
    <property type="match status" value="1"/>
</dbReference>
<dbReference type="GO" id="GO:0005975">
    <property type="term" value="P:carbohydrate metabolic process"/>
    <property type="evidence" value="ECO:0007669"/>
    <property type="project" value="InterPro"/>
</dbReference>
<evidence type="ECO:0000256" key="5">
    <source>
        <dbReference type="ARBA" id="ARBA00022679"/>
    </source>
</evidence>
<evidence type="ECO:0000256" key="4">
    <source>
        <dbReference type="ARBA" id="ARBA00022676"/>
    </source>
</evidence>